<evidence type="ECO:0000313" key="1">
    <source>
        <dbReference type="EMBL" id="KAK0636636.1"/>
    </source>
</evidence>
<dbReference type="Proteomes" id="UP001174934">
    <property type="component" value="Unassembled WGS sequence"/>
</dbReference>
<reference evidence="1" key="1">
    <citation type="submission" date="2023-06" db="EMBL/GenBank/DDBJ databases">
        <title>Genome-scale phylogeny and comparative genomics of the fungal order Sordariales.</title>
        <authorList>
            <consortium name="Lawrence Berkeley National Laboratory"/>
            <person name="Hensen N."/>
            <person name="Bonometti L."/>
            <person name="Westerberg I."/>
            <person name="Brannstrom I.O."/>
            <person name="Guillou S."/>
            <person name="Cros-Aarteil S."/>
            <person name="Calhoun S."/>
            <person name="Haridas S."/>
            <person name="Kuo A."/>
            <person name="Mondo S."/>
            <person name="Pangilinan J."/>
            <person name="Riley R."/>
            <person name="LaButti K."/>
            <person name="Andreopoulos B."/>
            <person name="Lipzen A."/>
            <person name="Chen C."/>
            <person name="Yanf M."/>
            <person name="Daum C."/>
            <person name="Ng V."/>
            <person name="Clum A."/>
            <person name="Steindorff A."/>
            <person name="Ohm R."/>
            <person name="Martin F."/>
            <person name="Silar P."/>
            <person name="Natvig D."/>
            <person name="Lalanne C."/>
            <person name="Gautier V."/>
            <person name="Ament-velasquez S.L."/>
            <person name="Kruys A."/>
            <person name="Hutchinson M.I."/>
            <person name="Powell A.J."/>
            <person name="Barry K."/>
            <person name="Miller A.N."/>
            <person name="Grigoriev I.V."/>
            <person name="Debuchy R."/>
            <person name="Gladieux P."/>
            <person name="Thoren M.H."/>
            <person name="Johannesson H."/>
        </authorList>
    </citation>
    <scope>NUCLEOTIDE SEQUENCE</scope>
    <source>
        <strain evidence="1">SMH3391-2</strain>
    </source>
</reference>
<evidence type="ECO:0000313" key="2">
    <source>
        <dbReference type="Proteomes" id="UP001174934"/>
    </source>
</evidence>
<protein>
    <submittedName>
        <fullName evidence="1">Uncharacterized protein</fullName>
    </submittedName>
</protein>
<comment type="caution">
    <text evidence="1">The sequence shown here is derived from an EMBL/GenBank/DDBJ whole genome shotgun (WGS) entry which is preliminary data.</text>
</comment>
<gene>
    <name evidence="1" type="ORF">B0T17DRAFT_86265</name>
</gene>
<accession>A0AA40CF94</accession>
<name>A0AA40CF94_9PEZI</name>
<dbReference type="AlphaFoldDB" id="A0AA40CF94"/>
<proteinExistence type="predicted"/>
<keyword evidence="2" id="KW-1185">Reference proteome</keyword>
<dbReference type="EMBL" id="JAULSR010000001">
    <property type="protein sequence ID" value="KAK0636636.1"/>
    <property type="molecule type" value="Genomic_DNA"/>
</dbReference>
<organism evidence="1 2">
    <name type="scientific">Bombardia bombarda</name>
    <dbReference type="NCBI Taxonomy" id="252184"/>
    <lineage>
        <taxon>Eukaryota</taxon>
        <taxon>Fungi</taxon>
        <taxon>Dikarya</taxon>
        <taxon>Ascomycota</taxon>
        <taxon>Pezizomycotina</taxon>
        <taxon>Sordariomycetes</taxon>
        <taxon>Sordariomycetidae</taxon>
        <taxon>Sordariales</taxon>
        <taxon>Lasiosphaeriaceae</taxon>
        <taxon>Bombardia</taxon>
    </lineage>
</organism>
<sequence>MPRKPTTVISRLLYLCNSENLPADVRGSAPSQTTNGPKSVTGYYSFGWLQHSLDGGWFIGVERRSEYLAIQYRFGETEPSTESIQTWGWLEQERGMNSVMLRRIARDLCLKRLIGRVRGMMGKTEACV</sequence>